<organism evidence="1 2">
    <name type="scientific">Callosobruchus maculatus</name>
    <name type="common">Southern cowpea weevil</name>
    <name type="synonym">Pulse bruchid</name>
    <dbReference type="NCBI Taxonomy" id="64391"/>
    <lineage>
        <taxon>Eukaryota</taxon>
        <taxon>Metazoa</taxon>
        <taxon>Ecdysozoa</taxon>
        <taxon>Arthropoda</taxon>
        <taxon>Hexapoda</taxon>
        <taxon>Insecta</taxon>
        <taxon>Pterygota</taxon>
        <taxon>Neoptera</taxon>
        <taxon>Endopterygota</taxon>
        <taxon>Coleoptera</taxon>
        <taxon>Polyphaga</taxon>
        <taxon>Cucujiformia</taxon>
        <taxon>Chrysomeloidea</taxon>
        <taxon>Chrysomelidae</taxon>
        <taxon>Bruchinae</taxon>
        <taxon>Bruchini</taxon>
        <taxon>Callosobruchus</taxon>
    </lineage>
</organism>
<dbReference type="Proteomes" id="UP000410492">
    <property type="component" value="Unassembled WGS sequence"/>
</dbReference>
<dbReference type="InterPro" id="IPR036397">
    <property type="entry name" value="RNaseH_sf"/>
</dbReference>
<sequence length="128" mass="14951">MKIILDDEKYFTFSNSEIKGNDGFYTRDFEACPDNVKFKRKEKFGNKVLVWCAMSDNGISQPYVGRVRTEAVTAEVYTQRCLPELLNFIDTHHANDNIMFWPDLASSHYALRARNWLEQHGIPFVPRN</sequence>
<name>A0A653DJW1_CALMS</name>
<feature type="non-terminal residue" evidence="1">
    <location>
        <position position="128"/>
    </location>
</feature>
<dbReference type="Gene3D" id="3.30.420.10">
    <property type="entry name" value="Ribonuclease H-like superfamily/Ribonuclease H"/>
    <property type="match status" value="1"/>
</dbReference>
<proteinExistence type="predicted"/>
<reference evidence="1 2" key="1">
    <citation type="submission" date="2019-01" db="EMBL/GenBank/DDBJ databases">
        <authorList>
            <person name="Sayadi A."/>
        </authorList>
    </citation>
    <scope>NUCLEOTIDE SEQUENCE [LARGE SCALE GENOMIC DNA]</scope>
</reference>
<dbReference type="GO" id="GO:0003676">
    <property type="term" value="F:nucleic acid binding"/>
    <property type="evidence" value="ECO:0007669"/>
    <property type="project" value="InterPro"/>
</dbReference>
<evidence type="ECO:0000313" key="1">
    <source>
        <dbReference type="EMBL" id="VEN60299.1"/>
    </source>
</evidence>
<dbReference type="OrthoDB" id="10025891at2759"/>
<dbReference type="AlphaFoldDB" id="A0A653DJW1"/>
<evidence type="ECO:0008006" key="3">
    <source>
        <dbReference type="Google" id="ProtNLM"/>
    </source>
</evidence>
<protein>
    <recommendedName>
        <fullName evidence="3">Tc1-like transposase DDE domain-containing protein</fullName>
    </recommendedName>
</protein>
<keyword evidence="2" id="KW-1185">Reference proteome</keyword>
<accession>A0A653DJW1</accession>
<gene>
    <name evidence="1" type="ORF">CALMAC_LOCUS18044</name>
</gene>
<dbReference type="EMBL" id="CAACVG010012462">
    <property type="protein sequence ID" value="VEN60299.1"/>
    <property type="molecule type" value="Genomic_DNA"/>
</dbReference>
<evidence type="ECO:0000313" key="2">
    <source>
        <dbReference type="Proteomes" id="UP000410492"/>
    </source>
</evidence>